<dbReference type="Pfam" id="PF10693">
    <property type="entry name" value="DUF2499"/>
    <property type="match status" value="1"/>
</dbReference>
<dbReference type="AlphaFoldDB" id="A0A7C9DG03"/>
<feature type="transmembrane region" description="Helical" evidence="1">
    <location>
        <begin position="60"/>
        <end position="80"/>
    </location>
</feature>
<dbReference type="PANTHER" id="PTHR33833:SF3">
    <property type="entry name" value="YCF49-LIKE PROTEIN"/>
    <property type="match status" value="1"/>
</dbReference>
<sequence length="196" mass="20881">MSFISLVVHPPTPIPFSSSSSSRPRLLSPLHSISLSLPAISCSIQPKNAQICCGIRTRKWVPALVGAGVALALVGPTAAAELPLLGSSVQFHEPPNALSLPTWAVHVSSVVEWVTAMALVWQYGEKSGNETWKGLSWGMVPALGGAMCACTWHFFYNAESLEVLVALQAALTVFGNATMCIAAFRIYKSRSSSENL</sequence>
<reference evidence="2" key="2">
    <citation type="submission" date="2020-07" db="EMBL/GenBank/DDBJ databases">
        <authorList>
            <person name="Vera ALvarez R."/>
            <person name="Arias-Moreno D.M."/>
            <person name="Jimenez-Jacinto V."/>
            <person name="Jimenez-Bremont J.F."/>
            <person name="Swaminathan K."/>
            <person name="Moose S.P."/>
            <person name="Guerrero-Gonzalez M.L."/>
            <person name="Marino-Ramirez L."/>
            <person name="Landsman D."/>
            <person name="Rodriguez-Kessler M."/>
            <person name="Delgado-Sanchez P."/>
        </authorList>
    </citation>
    <scope>NUCLEOTIDE SEQUENCE</scope>
    <source>
        <tissue evidence="2">Cladode</tissue>
    </source>
</reference>
<accession>A0A7C9DG03</accession>
<protein>
    <recommendedName>
        <fullName evidence="3">Ycf49-like protein</fullName>
    </recommendedName>
</protein>
<organism evidence="2">
    <name type="scientific">Opuntia streptacantha</name>
    <name type="common">Prickly pear cactus</name>
    <name type="synonym">Opuntia cardona</name>
    <dbReference type="NCBI Taxonomy" id="393608"/>
    <lineage>
        <taxon>Eukaryota</taxon>
        <taxon>Viridiplantae</taxon>
        <taxon>Streptophyta</taxon>
        <taxon>Embryophyta</taxon>
        <taxon>Tracheophyta</taxon>
        <taxon>Spermatophyta</taxon>
        <taxon>Magnoliopsida</taxon>
        <taxon>eudicotyledons</taxon>
        <taxon>Gunneridae</taxon>
        <taxon>Pentapetalae</taxon>
        <taxon>Caryophyllales</taxon>
        <taxon>Cactineae</taxon>
        <taxon>Cactaceae</taxon>
        <taxon>Opuntioideae</taxon>
        <taxon>Opuntia</taxon>
    </lineage>
</organism>
<keyword evidence="1" id="KW-0472">Membrane</keyword>
<feature type="transmembrane region" description="Helical" evidence="1">
    <location>
        <begin position="100"/>
        <end position="123"/>
    </location>
</feature>
<reference evidence="2" key="1">
    <citation type="journal article" date="2013" name="J. Plant Res.">
        <title>Effect of fungi and light on seed germination of three Opuntia species from semiarid lands of central Mexico.</title>
        <authorList>
            <person name="Delgado-Sanchez P."/>
            <person name="Jimenez-Bremont J.F."/>
            <person name="Guerrero-Gonzalez Mde L."/>
            <person name="Flores J."/>
        </authorList>
    </citation>
    <scope>NUCLEOTIDE SEQUENCE</scope>
    <source>
        <tissue evidence="2">Cladode</tissue>
    </source>
</reference>
<keyword evidence="1" id="KW-1133">Transmembrane helix</keyword>
<dbReference type="EMBL" id="GISG01126592">
    <property type="protein sequence ID" value="MBA4642001.1"/>
    <property type="molecule type" value="Transcribed_RNA"/>
</dbReference>
<dbReference type="PANTHER" id="PTHR33833">
    <property type="entry name" value="NUCLEOLAR-LIKE PROTEIN-RELATED"/>
    <property type="match status" value="1"/>
</dbReference>
<feature type="transmembrane region" description="Helical" evidence="1">
    <location>
        <begin position="167"/>
        <end position="187"/>
    </location>
</feature>
<feature type="transmembrane region" description="Helical" evidence="1">
    <location>
        <begin position="135"/>
        <end position="155"/>
    </location>
</feature>
<name>A0A7C9DG03_OPUST</name>
<evidence type="ECO:0008006" key="3">
    <source>
        <dbReference type="Google" id="ProtNLM"/>
    </source>
</evidence>
<dbReference type="InterPro" id="IPR019634">
    <property type="entry name" value="Uncharacterised_Ycf49"/>
</dbReference>
<evidence type="ECO:0000313" key="2">
    <source>
        <dbReference type="EMBL" id="MBA4642001.1"/>
    </source>
</evidence>
<keyword evidence="1" id="KW-0812">Transmembrane</keyword>
<proteinExistence type="predicted"/>
<evidence type="ECO:0000256" key="1">
    <source>
        <dbReference type="SAM" id="Phobius"/>
    </source>
</evidence>